<comment type="similarity">
    <text evidence="3">Belongs to the aldehyde dehydrogenase family.</text>
</comment>
<dbReference type="RefSeq" id="WP_317120215.1">
    <property type="nucleotide sequence ID" value="NZ_JAWJBA010000001.1"/>
</dbReference>
<dbReference type="InterPro" id="IPR015590">
    <property type="entry name" value="Aldehyde_DH_dom"/>
</dbReference>
<gene>
    <name evidence="5" type="primary">gucD</name>
    <name evidence="5" type="ORF">RYX56_00690</name>
</gene>
<dbReference type="PANTHER" id="PTHR11699">
    <property type="entry name" value="ALDEHYDE DEHYDROGENASE-RELATED"/>
    <property type="match status" value="1"/>
</dbReference>
<feature type="domain" description="Aldehyde dehydrogenase" evidence="4">
    <location>
        <begin position="18"/>
        <end position="484"/>
    </location>
</feature>
<evidence type="ECO:0000313" key="6">
    <source>
        <dbReference type="Proteomes" id="UP001287282"/>
    </source>
</evidence>
<keyword evidence="6" id="KW-1185">Reference proteome</keyword>
<dbReference type="GO" id="GO:0047533">
    <property type="term" value="F:2,5-dioxovalerate dehydrogenase (NADP+) activity"/>
    <property type="evidence" value="ECO:0007669"/>
    <property type="project" value="UniProtKB-EC"/>
</dbReference>
<dbReference type="NCBIfam" id="NF042993">
    <property type="entry name" value="AlphKGSA_gudD"/>
    <property type="match status" value="1"/>
</dbReference>
<name>A0ABU3X4S7_9BACI</name>
<dbReference type="InterPro" id="IPR054869">
    <property type="entry name" value="AlphKGSA_gudD"/>
</dbReference>
<evidence type="ECO:0000256" key="3">
    <source>
        <dbReference type="RuleBase" id="RU003345"/>
    </source>
</evidence>
<evidence type="ECO:0000313" key="5">
    <source>
        <dbReference type="EMBL" id="MDV2682881.1"/>
    </source>
</evidence>
<keyword evidence="1 3" id="KW-0560">Oxidoreductase</keyword>
<dbReference type="SUPFAM" id="SSF53720">
    <property type="entry name" value="ALDH-like"/>
    <property type="match status" value="1"/>
</dbReference>
<feature type="active site" evidence="2">
    <location>
        <position position="255"/>
    </location>
</feature>
<dbReference type="EC" id="1.2.1.26" evidence="5"/>
<dbReference type="CDD" id="cd07097">
    <property type="entry name" value="ALDH_KGSADH-YcbD"/>
    <property type="match status" value="1"/>
</dbReference>
<proteinExistence type="inferred from homology"/>
<dbReference type="InterPro" id="IPR016160">
    <property type="entry name" value="Ald_DH_CS_CYS"/>
</dbReference>
<accession>A0ABU3X4S7</accession>
<sequence length="487" mass="51845">MSVETKNKTYLNYVNGEWITSLSGEVKTNRNPANTDDVVGSIQLSTKDELGSAVVAAKVAQKKWRNLSGNDRGAYLFKAADILESRLEEVAKCMTREMGKTLPEAKGETARGVAILRYYAGEGLRSEGDVIPSTDPSAIMFTRRAPLGVVGVITPWNFPVAIPLWKMAPALIYGNAVVIKPAQEAAVTCAKVVECLEEAGFPKGVVNLVTGSGSVIGQALTDHPDVSGITFTGSNTVGKGIGQGCLARGAKYQLEMGGKNPVIVAKDADLNLAVDATISGAFRSTGQKCTATSRVIVEAGIYEKFKERLLAKTAEITVGNGLEENIWMGPSASEGQLNTVLHYIEKGKSEGATLLAGGNRLTGGDYDKGYFVEPTIFENVSPDMTIAQEEIFGPVIALIQVNTLEDALQVANNVEFGLSASIFTTNIGHMLSFVEDMEAGLVRVNSESAGVELQAPFGGMKQSSSHSREQGQAAKEFFTSIKTVFVK</sequence>
<dbReference type="Pfam" id="PF00171">
    <property type="entry name" value="Aldedh"/>
    <property type="match status" value="1"/>
</dbReference>
<evidence type="ECO:0000256" key="2">
    <source>
        <dbReference type="PROSITE-ProRule" id="PRU10007"/>
    </source>
</evidence>
<organism evidence="5 6">
    <name type="scientific">Alkalihalophilus lindianensis</name>
    <dbReference type="NCBI Taxonomy" id="1630542"/>
    <lineage>
        <taxon>Bacteria</taxon>
        <taxon>Bacillati</taxon>
        <taxon>Bacillota</taxon>
        <taxon>Bacilli</taxon>
        <taxon>Bacillales</taxon>
        <taxon>Bacillaceae</taxon>
        <taxon>Alkalihalophilus</taxon>
    </lineage>
</organism>
<dbReference type="InterPro" id="IPR016161">
    <property type="entry name" value="Ald_DH/histidinol_DH"/>
</dbReference>
<dbReference type="PROSITE" id="PS00687">
    <property type="entry name" value="ALDEHYDE_DEHYDR_GLU"/>
    <property type="match status" value="1"/>
</dbReference>
<comment type="caution">
    <text evidence="5">The sequence shown here is derived from an EMBL/GenBank/DDBJ whole genome shotgun (WGS) entry which is preliminary data.</text>
</comment>
<protein>
    <submittedName>
        <fullName evidence="5">Alpha-ketoglutaric semialdehyde dehydrogenase GucD</fullName>
        <ecNumber evidence="5">1.2.1.26</ecNumber>
    </submittedName>
</protein>
<dbReference type="Gene3D" id="3.40.605.10">
    <property type="entry name" value="Aldehyde Dehydrogenase, Chain A, domain 1"/>
    <property type="match status" value="1"/>
</dbReference>
<dbReference type="EMBL" id="JAWJBA010000001">
    <property type="protein sequence ID" value="MDV2682881.1"/>
    <property type="molecule type" value="Genomic_DNA"/>
</dbReference>
<reference evidence="5 6" key="1">
    <citation type="submission" date="2023-10" db="EMBL/GenBank/DDBJ databases">
        <title>Screening of Alkalihalobacillus lindianensis BZ-TG-R113 and Its Alleviation of Salt Stress on Rapeseed Growth.</title>
        <authorList>
            <person name="Zhao B."/>
            <person name="Guo T."/>
        </authorList>
    </citation>
    <scope>NUCLEOTIDE SEQUENCE [LARGE SCALE GENOMIC DNA]</scope>
    <source>
        <strain evidence="5 6">BZ-TG-R113</strain>
    </source>
</reference>
<dbReference type="InterPro" id="IPR029510">
    <property type="entry name" value="Ald_DH_CS_GLU"/>
</dbReference>
<dbReference type="Proteomes" id="UP001287282">
    <property type="component" value="Unassembled WGS sequence"/>
</dbReference>
<dbReference type="Gene3D" id="3.40.309.10">
    <property type="entry name" value="Aldehyde Dehydrogenase, Chain A, domain 2"/>
    <property type="match status" value="1"/>
</dbReference>
<dbReference type="InterPro" id="IPR016162">
    <property type="entry name" value="Ald_DH_N"/>
</dbReference>
<dbReference type="PROSITE" id="PS00070">
    <property type="entry name" value="ALDEHYDE_DEHYDR_CYS"/>
    <property type="match status" value="1"/>
</dbReference>
<evidence type="ECO:0000259" key="4">
    <source>
        <dbReference type="Pfam" id="PF00171"/>
    </source>
</evidence>
<dbReference type="InterPro" id="IPR016163">
    <property type="entry name" value="Ald_DH_C"/>
</dbReference>
<evidence type="ECO:0000256" key="1">
    <source>
        <dbReference type="ARBA" id="ARBA00023002"/>
    </source>
</evidence>